<evidence type="ECO:0000313" key="1">
    <source>
        <dbReference type="EMBL" id="KAK2957325.1"/>
    </source>
</evidence>
<accession>A0ABQ9Y0S0</accession>
<dbReference type="Proteomes" id="UP001281761">
    <property type="component" value="Unassembled WGS sequence"/>
</dbReference>
<gene>
    <name evidence="1" type="ORF">BLNAU_7703</name>
</gene>
<comment type="caution">
    <text evidence="1">The sequence shown here is derived from an EMBL/GenBank/DDBJ whole genome shotgun (WGS) entry which is preliminary data.</text>
</comment>
<proteinExistence type="predicted"/>
<protein>
    <submittedName>
        <fullName evidence="1">Uncharacterized protein</fullName>
    </submittedName>
</protein>
<evidence type="ECO:0000313" key="2">
    <source>
        <dbReference type="Proteomes" id="UP001281761"/>
    </source>
</evidence>
<sequence length="281" mass="31770">MGIVKMTSLVCQDKRTYQTEDQTNSLYYSDSLKNRPPRPLSTLPSLAFTDLSHFSINRTIFTRTAFREDDDVVPVWSSLLISDPFTSGVISGTITILSLTDLWRDVLFGLMDFNDPIPVFDERLGVHVKNSVALDQLGTLWFNTPSSHSYEACHFSLNEFDCVRMEVDLDSTPRTVQFFVNGQAGECYMSGIPSSVRIGFTVWGPETSFRIDKISRLSRPTPFSEGMMESLYDIKKGKQDEEPRNYTEKWKYTNRMTPTRFCGLSSDVGNALIAGADEQAL</sequence>
<name>A0ABQ9Y0S0_9EUKA</name>
<dbReference type="EMBL" id="JARBJD010000047">
    <property type="protein sequence ID" value="KAK2957325.1"/>
    <property type="molecule type" value="Genomic_DNA"/>
</dbReference>
<reference evidence="1 2" key="1">
    <citation type="journal article" date="2022" name="bioRxiv">
        <title>Genomics of Preaxostyla Flagellates Illuminates Evolutionary Transitions and the Path Towards Mitochondrial Loss.</title>
        <authorList>
            <person name="Novak L.V.F."/>
            <person name="Treitli S.C."/>
            <person name="Pyrih J."/>
            <person name="Halakuc P."/>
            <person name="Pipaliya S.V."/>
            <person name="Vacek V."/>
            <person name="Brzon O."/>
            <person name="Soukal P."/>
            <person name="Eme L."/>
            <person name="Dacks J.B."/>
            <person name="Karnkowska A."/>
            <person name="Elias M."/>
            <person name="Hampl V."/>
        </authorList>
    </citation>
    <scope>NUCLEOTIDE SEQUENCE [LARGE SCALE GENOMIC DNA]</scope>
    <source>
        <strain evidence="1">NAU3</strain>
        <tissue evidence="1">Gut</tissue>
    </source>
</reference>
<keyword evidence="2" id="KW-1185">Reference proteome</keyword>
<organism evidence="1 2">
    <name type="scientific">Blattamonas nauphoetae</name>
    <dbReference type="NCBI Taxonomy" id="2049346"/>
    <lineage>
        <taxon>Eukaryota</taxon>
        <taxon>Metamonada</taxon>
        <taxon>Preaxostyla</taxon>
        <taxon>Oxymonadida</taxon>
        <taxon>Blattamonas</taxon>
    </lineage>
</organism>